<protein>
    <recommendedName>
        <fullName evidence="3">WalW protein</fullName>
    </recommendedName>
</protein>
<sequence>MDKPVFTADPAWPRLSLPADSPPVLTVVVDTEEEFDWNEPFDRDARSTRNILQQPLAQAIMDRYGVVPTYVVDYPVADTPESVSVLRTFLEAGRCEIGAHLHPWVNPPHEESVNAFHSYPGNLPPRLEREKLSRLANKIEEAFGIRPSIYKAGRYGLGPATYETLQALGFKIDVSVVPHTDFSDQYGPNFIEFPDAPFQVTPELTTLPLSVHFVGALASQGPAHYSRIMTTGLATKARIPGIAAKLGILERLRLSPEGHSLADMMRQTNAALKSGKRYFMLTYHSSSLLPGATNYVRSNSERDQFLRSLDGFLSFFQKECLGEMQSVSSVAKMVSCE</sequence>
<dbReference type="SUPFAM" id="SSF88713">
    <property type="entry name" value="Glycoside hydrolase/deacetylase"/>
    <property type="match status" value="1"/>
</dbReference>
<dbReference type="Proteomes" id="UP000095401">
    <property type="component" value="Chromosome"/>
</dbReference>
<reference evidence="2" key="1">
    <citation type="submission" date="2016-09" db="EMBL/GenBank/DDBJ databases">
        <title>Acidihalobacter prosperus F5.</title>
        <authorList>
            <person name="Khaleque H.N."/>
            <person name="Ramsay J.P."/>
            <person name="Kaksonen A.H."/>
            <person name="Boxall N.J."/>
            <person name="Watkin E.L.J."/>
        </authorList>
    </citation>
    <scope>NUCLEOTIDE SEQUENCE [LARGE SCALE GENOMIC DNA]</scope>
    <source>
        <strain evidence="2">F5</strain>
    </source>
</reference>
<dbReference type="KEGG" id="aprs:BI364_11605"/>
<dbReference type="CDD" id="cd10935">
    <property type="entry name" value="CE4_WalW"/>
    <property type="match status" value="1"/>
</dbReference>
<dbReference type="AlphaFoldDB" id="A0A1D8IPX5"/>
<evidence type="ECO:0000313" key="1">
    <source>
        <dbReference type="EMBL" id="AOU98512.1"/>
    </source>
</evidence>
<dbReference type="GO" id="GO:0005975">
    <property type="term" value="P:carbohydrate metabolic process"/>
    <property type="evidence" value="ECO:0007669"/>
    <property type="project" value="InterPro"/>
</dbReference>
<accession>A0A1D8IPX5</accession>
<dbReference type="Gene3D" id="3.20.20.370">
    <property type="entry name" value="Glycoside hydrolase/deacetylase"/>
    <property type="match status" value="1"/>
</dbReference>
<keyword evidence="2" id="KW-1185">Reference proteome</keyword>
<name>A0A1D8IPX5_9GAMM</name>
<dbReference type="EMBL" id="CP017415">
    <property type="protein sequence ID" value="AOU98512.1"/>
    <property type="molecule type" value="Genomic_DNA"/>
</dbReference>
<organism evidence="1 2">
    <name type="scientific">Acidihalobacter yilgarnensis</name>
    <dbReference type="NCBI Taxonomy" id="2819280"/>
    <lineage>
        <taxon>Bacteria</taxon>
        <taxon>Pseudomonadati</taxon>
        <taxon>Pseudomonadota</taxon>
        <taxon>Gammaproteobacteria</taxon>
        <taxon>Chromatiales</taxon>
        <taxon>Ectothiorhodospiraceae</taxon>
        <taxon>Acidihalobacter</taxon>
    </lineage>
</organism>
<dbReference type="InterPro" id="IPR011330">
    <property type="entry name" value="Glyco_hydro/deAcase_b/a-brl"/>
</dbReference>
<gene>
    <name evidence="1" type="ORF">BI364_11605</name>
</gene>
<evidence type="ECO:0000313" key="2">
    <source>
        <dbReference type="Proteomes" id="UP000095401"/>
    </source>
</evidence>
<evidence type="ECO:0008006" key="3">
    <source>
        <dbReference type="Google" id="ProtNLM"/>
    </source>
</evidence>
<proteinExistence type="predicted"/>